<dbReference type="EMBL" id="CP002156">
    <property type="protein sequence ID" value="ADM10604.1"/>
    <property type="molecule type" value="Genomic_DNA"/>
</dbReference>
<evidence type="ECO:0000313" key="1">
    <source>
        <dbReference type="EMBL" id="ADM10604.1"/>
    </source>
</evidence>
<dbReference type="RefSeq" id="WP_013301578.1">
    <property type="nucleotide sequence ID" value="NC_014414.1"/>
</dbReference>
<gene>
    <name evidence="1" type="ordered locus">PB2503_12834</name>
</gene>
<name>E0TG33_PARBH</name>
<dbReference type="HOGENOM" id="CLU_314457_0_0_5"/>
<dbReference type="InterPro" id="IPR021730">
    <property type="entry name" value="YdbH"/>
</dbReference>
<accession>E0TG33</accession>
<dbReference type="Pfam" id="PF11739">
    <property type="entry name" value="YdbH-like"/>
    <property type="match status" value="1"/>
</dbReference>
<dbReference type="Proteomes" id="UP000001302">
    <property type="component" value="Chromosome"/>
</dbReference>
<dbReference type="KEGG" id="pbr:PB2503_12834"/>
<sequence>MRAVLALLSRPFAILAQLFMAVVIARAPLTEQLVSEALHQRGLTDLELDIHRLALTGADFVVDAPPGSGIPRGTLSVVYDPADVLFSRRVDRVHLDKAAVTLSLDSRGRPQLPSIKRGEGSQRFTLAALPFEEFVISDSTFLVETPEGLLRTQLDARFTQQAGLTLDANIVSEGAGLTPRITSDGSLTLSVEAPREAPLRAVYSFAGDVAVADHALSSLIAEGEVTLSAWEETLLLPTEADLSGTVEIVSGVLHLGERFGVGAGAPLLMGEAAASAPLAVSGTLDARYEDGRVTLSTVAPPALRLAGIEGASVTVLPRGEAIPLAQFGPNGMAVSVRMAVASPTGEGEFTLATRPEVPDDIAFTADLADLHLAGLSAAALRAEGHFTPKDRRGVVNLITSGAGTRLGPLHLDDLTLTGSLAALLPEEGGYEVAIPEAAQLRVEQGRLSTDQTTFTLNGGTILPAASALVKTTGGKAPLRVAARARSWSLTAQAGQTKMAVNSLDTDLSVIRELSGTTIDAEIGGGAGTVNRALTFDRLKGAVALTLPASGAAKGTARLDRLILGEARQIRRVNDIAGRGHLRLAHDQVRFDIDVTTPAGQPLGTLEGHHRLAGNQGRADFSSGPLRFEPSGLQPAGLVPALSGIIGPTTGTATVTAGAAWGDGLRTNAEVSLDRLTFQGPGVAVKSTRDVNGVLVFDQLFPPRTPETQTLKIGMLDIYALDLEEGEVSFRLPGDQSVIVERAVFPWFGGAVSVEESRLAFDGSARAVLKASDLDLGLILAFADIEGLTGTGRLSGTLPLDIERLNVRLDDGVLRSTEPGTIRYSGPAQSLGDTNRSARLAFDVLENLRYDALSVRLNGPLDGDVDFNFSFEGLGDIRIDDPRVREEVTTPVKLNAAIEVPLLSLIEQARLSVTPELQIQRFRTESAAPPE</sequence>
<dbReference type="eggNOG" id="COG2911">
    <property type="taxonomic scope" value="Bacteria"/>
</dbReference>
<dbReference type="OrthoDB" id="7597031at2"/>
<dbReference type="STRING" id="314260.PB2503_12834"/>
<protein>
    <submittedName>
        <fullName evidence="1">Uncharacterized protein</fullName>
    </submittedName>
</protein>
<reference evidence="1 2" key="2">
    <citation type="journal article" date="2011" name="J. Bacteriol.">
        <title>Complete genome sequence of strain HTCC2503T of Parvularcula bermudensis, the type species of the order "Parvularculales" in the class Alphaproteobacteria.</title>
        <authorList>
            <person name="Oh H.M."/>
            <person name="Kang I."/>
            <person name="Vergin K.L."/>
            <person name="Kang D."/>
            <person name="Rhee K.H."/>
            <person name="Giovannoni S.J."/>
            <person name="Cho J.C."/>
        </authorList>
    </citation>
    <scope>NUCLEOTIDE SEQUENCE [LARGE SCALE GENOMIC DNA]</scope>
    <source>
        <strain evidence="2">ATCC BAA-594 / HTCC2503 / KCTC 12087</strain>
    </source>
</reference>
<dbReference type="AlphaFoldDB" id="E0TG33"/>
<reference evidence="2" key="1">
    <citation type="submission" date="2010-08" db="EMBL/GenBank/DDBJ databases">
        <title>Genome sequence of Parvularcula bermudensis HTCC2503.</title>
        <authorList>
            <person name="Kang D.-M."/>
            <person name="Oh H.-M."/>
            <person name="Cho J.-C."/>
        </authorList>
    </citation>
    <scope>NUCLEOTIDE SEQUENCE [LARGE SCALE GENOMIC DNA]</scope>
    <source>
        <strain evidence="2">ATCC BAA-594 / HTCC2503 / KCTC 12087</strain>
    </source>
</reference>
<organism evidence="1 2">
    <name type="scientific">Parvularcula bermudensis (strain ATCC BAA-594 / HTCC2503 / KCTC 12087)</name>
    <dbReference type="NCBI Taxonomy" id="314260"/>
    <lineage>
        <taxon>Bacteria</taxon>
        <taxon>Pseudomonadati</taxon>
        <taxon>Pseudomonadota</taxon>
        <taxon>Alphaproteobacteria</taxon>
        <taxon>Parvularculales</taxon>
        <taxon>Parvularculaceae</taxon>
        <taxon>Parvularcula</taxon>
    </lineage>
</organism>
<keyword evidence="2" id="KW-1185">Reference proteome</keyword>
<evidence type="ECO:0000313" key="2">
    <source>
        <dbReference type="Proteomes" id="UP000001302"/>
    </source>
</evidence>
<proteinExistence type="predicted"/>